<keyword evidence="4" id="KW-1185">Reference proteome</keyword>
<evidence type="ECO:0000313" key="3">
    <source>
        <dbReference type="EMBL" id="TQM34972.1"/>
    </source>
</evidence>
<dbReference type="HAMAP" id="MF_00612">
    <property type="entry name" value="UPF0225"/>
    <property type="match status" value="1"/>
</dbReference>
<dbReference type="EMBL" id="VFPE01000001">
    <property type="protein sequence ID" value="TQM34972.1"/>
    <property type="molecule type" value="Genomic_DNA"/>
</dbReference>
<dbReference type="InterPro" id="IPR023006">
    <property type="entry name" value="YchJ-like"/>
</dbReference>
<organism evidence="3 4">
    <name type="scientific">Microbacterium kyungheense</name>
    <dbReference type="NCBI Taxonomy" id="1263636"/>
    <lineage>
        <taxon>Bacteria</taxon>
        <taxon>Bacillati</taxon>
        <taxon>Actinomycetota</taxon>
        <taxon>Actinomycetes</taxon>
        <taxon>Micrococcales</taxon>
        <taxon>Microbacteriaceae</taxon>
        <taxon>Microbacterium</taxon>
    </lineage>
</organism>
<evidence type="ECO:0000313" key="4">
    <source>
        <dbReference type="Proteomes" id="UP000320235"/>
    </source>
</evidence>
<name>A0A543FME7_9MICO</name>
<accession>A0A543FME7</accession>
<comment type="similarity">
    <text evidence="1">Belongs to the UPF0225 family.</text>
</comment>
<dbReference type="Gene3D" id="3.10.450.50">
    <property type="match status" value="1"/>
</dbReference>
<dbReference type="AlphaFoldDB" id="A0A543FME7"/>
<reference evidence="3 4" key="1">
    <citation type="submission" date="2019-06" db="EMBL/GenBank/DDBJ databases">
        <title>Sequencing the genomes of 1000 actinobacteria strains.</title>
        <authorList>
            <person name="Klenk H.-P."/>
        </authorList>
    </citation>
    <scope>NUCLEOTIDE SEQUENCE [LARGE SCALE GENOMIC DNA]</scope>
    <source>
        <strain evidence="3 4">DSM 105492</strain>
    </source>
</reference>
<dbReference type="RefSeq" id="WP_185842966.1">
    <property type="nucleotide sequence ID" value="NZ_BAABLH010000005.1"/>
</dbReference>
<dbReference type="SUPFAM" id="SSF54427">
    <property type="entry name" value="NTF2-like"/>
    <property type="match status" value="1"/>
</dbReference>
<dbReference type="InterPro" id="IPR048469">
    <property type="entry name" value="YchJ-like_M"/>
</dbReference>
<feature type="domain" description="YchJ-like middle NTF2-like" evidence="2">
    <location>
        <begin position="52"/>
        <end position="146"/>
    </location>
</feature>
<sequence>MSFGPGAPSGAASGARSGRFVSPAADDPCPCDSGERFDGCCDPLLRGTPAPTAERLMRSRYTAFVVGDDRYLAATWHPGTRPDDLELDPVQRWTGLQVLDVEAGTEGDTRGVVEFRAGWRHGADRGVLHERSRFVRQSGRWWYLDGRLDPQ</sequence>
<dbReference type="InterPro" id="IPR032710">
    <property type="entry name" value="NTF2-like_dom_sf"/>
</dbReference>
<protein>
    <recommendedName>
        <fullName evidence="1">UPF0225 protein FB391_1268</fullName>
    </recommendedName>
</protein>
<dbReference type="SUPFAM" id="SSF103642">
    <property type="entry name" value="Sec-C motif"/>
    <property type="match status" value="1"/>
</dbReference>
<comment type="caution">
    <text evidence="3">The sequence shown here is derived from an EMBL/GenBank/DDBJ whole genome shotgun (WGS) entry which is preliminary data.</text>
</comment>
<evidence type="ECO:0000256" key="1">
    <source>
        <dbReference type="HAMAP-Rule" id="MF_00612"/>
    </source>
</evidence>
<dbReference type="Pfam" id="PF17775">
    <property type="entry name" value="YchJ_M-like"/>
    <property type="match status" value="1"/>
</dbReference>
<gene>
    <name evidence="3" type="ORF">FB391_1268</name>
</gene>
<evidence type="ECO:0000259" key="2">
    <source>
        <dbReference type="Pfam" id="PF17775"/>
    </source>
</evidence>
<proteinExistence type="inferred from homology"/>
<dbReference type="Proteomes" id="UP000320235">
    <property type="component" value="Unassembled WGS sequence"/>
</dbReference>